<dbReference type="EMBL" id="CABIKM010000001">
    <property type="protein sequence ID" value="VUZ83654.1"/>
    <property type="molecule type" value="Genomic_DNA"/>
</dbReference>
<dbReference type="InterPro" id="IPR000983">
    <property type="entry name" value="Bac_GSPG_pilin"/>
</dbReference>
<evidence type="ECO:0000313" key="4">
    <source>
        <dbReference type="Proteomes" id="UP000334340"/>
    </source>
</evidence>
<reference evidence="3 4" key="1">
    <citation type="submission" date="2019-07" db="EMBL/GenBank/DDBJ databases">
        <authorList>
            <person name="Cremers G."/>
        </authorList>
    </citation>
    <scope>NUCLEOTIDE SEQUENCE [LARGE SCALE GENOMIC DNA]</scope>
</reference>
<evidence type="ECO:0000256" key="1">
    <source>
        <dbReference type="ARBA" id="ARBA00022481"/>
    </source>
</evidence>
<protein>
    <submittedName>
        <fullName evidence="3">Fimbrial protein pilin</fullName>
    </submittedName>
</protein>
<dbReference type="GO" id="GO:0015628">
    <property type="term" value="P:protein secretion by the type II secretion system"/>
    <property type="evidence" value="ECO:0007669"/>
    <property type="project" value="InterPro"/>
</dbReference>
<dbReference type="NCBIfam" id="TIGR02532">
    <property type="entry name" value="IV_pilin_GFxxxE"/>
    <property type="match status" value="1"/>
</dbReference>
<proteinExistence type="predicted"/>
<dbReference type="Pfam" id="PF07963">
    <property type="entry name" value="N_methyl"/>
    <property type="match status" value="1"/>
</dbReference>
<dbReference type="Proteomes" id="UP000334340">
    <property type="component" value="Unassembled WGS sequence"/>
</dbReference>
<dbReference type="InterPro" id="IPR012902">
    <property type="entry name" value="N_methyl_site"/>
</dbReference>
<dbReference type="GO" id="GO:0015627">
    <property type="term" value="C:type II protein secretion system complex"/>
    <property type="evidence" value="ECO:0007669"/>
    <property type="project" value="InterPro"/>
</dbReference>
<evidence type="ECO:0000313" key="3">
    <source>
        <dbReference type="EMBL" id="VUZ83654.1"/>
    </source>
</evidence>
<keyword evidence="2" id="KW-0812">Transmembrane</keyword>
<dbReference type="InterPro" id="IPR045584">
    <property type="entry name" value="Pilin-like"/>
</dbReference>
<keyword evidence="1" id="KW-0488">Methylation</keyword>
<keyword evidence="2" id="KW-0472">Membrane</keyword>
<name>A0A564ZEG0_9BACT</name>
<dbReference type="PROSITE" id="PS00409">
    <property type="entry name" value="PROKAR_NTER_METHYL"/>
    <property type="match status" value="1"/>
</dbReference>
<keyword evidence="2" id="KW-1133">Transmembrane helix</keyword>
<evidence type="ECO:0000256" key="2">
    <source>
        <dbReference type="SAM" id="Phobius"/>
    </source>
</evidence>
<dbReference type="PANTHER" id="PTHR30093">
    <property type="entry name" value="GENERAL SECRETION PATHWAY PROTEIN G"/>
    <property type="match status" value="1"/>
</dbReference>
<organism evidence="3 4">
    <name type="scientific">Candidatus Methylomirabilis lanthanidiphila</name>
    <dbReference type="NCBI Taxonomy" id="2211376"/>
    <lineage>
        <taxon>Bacteria</taxon>
        <taxon>Candidatus Methylomirabilota</taxon>
        <taxon>Candidatus Methylomirabilia</taxon>
        <taxon>Candidatus Methylomirabilales</taxon>
        <taxon>Candidatus Methylomirabilaceae</taxon>
        <taxon>Candidatus Methylomirabilis</taxon>
    </lineage>
</organism>
<dbReference type="PANTHER" id="PTHR30093:SF47">
    <property type="entry name" value="TYPE IV PILUS NON-CORE MINOR PILIN PILE"/>
    <property type="match status" value="1"/>
</dbReference>
<dbReference type="SUPFAM" id="SSF54523">
    <property type="entry name" value="Pili subunits"/>
    <property type="match status" value="1"/>
</dbReference>
<sequence>MDRLRKTLIGRKGGFTLIELMIVVAIIGILAAIAMPLYAGVQRKARIAKAQADIRTIALTLTAYSAHCGGLPSAAGTAATCAILTADQAAATLPTGAGSHALALTQTINNVAAGPFLASMPVRPEGWTAGYVYSVTSGVPDIAATGDGVTCTLLTGACTAPAS</sequence>
<gene>
    <name evidence="3" type="ORF">MELA_00007</name>
</gene>
<feature type="transmembrane region" description="Helical" evidence="2">
    <location>
        <begin position="20"/>
        <end position="41"/>
    </location>
</feature>
<dbReference type="AlphaFoldDB" id="A0A564ZEG0"/>
<accession>A0A564ZEG0</accession>
<keyword evidence="4" id="KW-1185">Reference proteome</keyword>
<dbReference type="PRINTS" id="PR00813">
    <property type="entry name" value="BCTERIALGSPG"/>
</dbReference>
<dbReference type="Gene3D" id="3.30.700.10">
    <property type="entry name" value="Glycoprotein, Type 4 Pilin"/>
    <property type="match status" value="1"/>
</dbReference>